<organism evidence="14 15">
    <name type="scientific">Lutzomyia longipalpis</name>
    <name type="common">Sand fly</name>
    <dbReference type="NCBI Taxonomy" id="7200"/>
    <lineage>
        <taxon>Eukaryota</taxon>
        <taxon>Metazoa</taxon>
        <taxon>Ecdysozoa</taxon>
        <taxon>Arthropoda</taxon>
        <taxon>Hexapoda</taxon>
        <taxon>Insecta</taxon>
        <taxon>Pterygota</taxon>
        <taxon>Neoptera</taxon>
        <taxon>Endopterygota</taxon>
        <taxon>Diptera</taxon>
        <taxon>Nematocera</taxon>
        <taxon>Psychodoidea</taxon>
        <taxon>Psychodidae</taxon>
        <taxon>Lutzomyia</taxon>
        <taxon>Lutzomyia</taxon>
    </lineage>
</organism>
<dbReference type="InterPro" id="IPR050840">
    <property type="entry name" value="Adaptor_Complx_Large_Subunit"/>
</dbReference>
<feature type="domain" description="Cytochrome c" evidence="13">
    <location>
        <begin position="6"/>
        <end position="107"/>
    </location>
</feature>
<feature type="domain" description="Cytochrome c" evidence="13">
    <location>
        <begin position="401"/>
        <end position="493"/>
    </location>
</feature>
<dbReference type="GO" id="GO:0030117">
    <property type="term" value="C:membrane coat"/>
    <property type="evidence" value="ECO:0007669"/>
    <property type="project" value="InterPro"/>
</dbReference>
<dbReference type="GO" id="GO:0005758">
    <property type="term" value="C:mitochondrial intermembrane space"/>
    <property type="evidence" value="ECO:0007669"/>
    <property type="project" value="UniProtKB-SubCell"/>
</dbReference>
<dbReference type="InterPro" id="IPR009056">
    <property type="entry name" value="Cyt_c-like_dom"/>
</dbReference>
<reference evidence="14" key="1">
    <citation type="submission" date="2020-05" db="UniProtKB">
        <authorList>
            <consortium name="EnsemblMetazoa"/>
        </authorList>
    </citation>
    <scope>IDENTIFICATION</scope>
    <source>
        <strain evidence="14">Jacobina</strain>
    </source>
</reference>
<evidence type="ECO:0000256" key="8">
    <source>
        <dbReference type="ARBA" id="ARBA00022927"/>
    </source>
</evidence>
<evidence type="ECO:0000313" key="14">
    <source>
        <dbReference type="EnsemblMetazoa" id="LLOJ005262-PA"/>
    </source>
</evidence>
<comment type="similarity">
    <text evidence="4">Belongs to the cytochrome c family.</text>
</comment>
<evidence type="ECO:0000256" key="5">
    <source>
        <dbReference type="ARBA" id="ARBA00022448"/>
    </source>
</evidence>
<keyword evidence="9" id="KW-0249">Electron transport</keyword>
<dbReference type="GO" id="GO:0012505">
    <property type="term" value="C:endomembrane system"/>
    <property type="evidence" value="ECO:0007669"/>
    <property type="project" value="UniProtKB-SubCell"/>
</dbReference>
<evidence type="ECO:0000256" key="2">
    <source>
        <dbReference type="ARBA" id="ARBA00004308"/>
    </source>
</evidence>
<keyword evidence="11" id="KW-0472">Membrane</keyword>
<evidence type="ECO:0000256" key="7">
    <source>
        <dbReference type="ARBA" id="ARBA00022723"/>
    </source>
</evidence>
<evidence type="ECO:0000256" key="12">
    <source>
        <dbReference type="PROSITE-ProRule" id="PRU00433"/>
    </source>
</evidence>
<dbReference type="FunFam" id="1.10.760.10:FF:000001">
    <property type="entry name" value="Cytochrome c iso-1"/>
    <property type="match status" value="2"/>
</dbReference>
<sequence length="493" mass="54461">MGVPAGDVEKGKKLFVQRCAQCHTVEAGGKHKTGPNLHGLIGRKTGQAAGFVYTDANKAKGITWNEDTLFEYLENPKKYIPGTKMVFAGLKKPQERGDLIAYLKDATNAPNSPPTQRGDTMGVLVKTLRAPEGCSKRERGATSKMAPVRGDGMRGLAVFISDIRNCKSKEAEIKRINKELANIRSKFKGDKTLDGYQKKKYVCKLLFIFLLGHDIDFGHMEAVNLLSSNKYSEKQIGYLFISVLVNTNSELIKLIIQSIKNDLQSRNPVFVNLALQCIANIGSRDMADAFSNEIPKLLVSGDTMDVVKQSAALCLLRLYRTCPDIIPGGEWTSRIIHLLNDQHMGVVTAATSLIDSLVKKNPEEYKGCVSLAVSRLSRIVTASYTDLQDYTYYLSQRRGSGDVEKGKKLFVQRCAQCHTVEAGGKHKTGPNLHGLIGRKTGQAAGFVYTDANKAKGITWNEDTLFEYLENPKKYIPGTKMEFAGLKKPQERGD</sequence>
<dbReference type="Pfam" id="PF00034">
    <property type="entry name" value="Cytochrom_C"/>
    <property type="match status" value="2"/>
</dbReference>
<dbReference type="Proteomes" id="UP000092461">
    <property type="component" value="Unassembled WGS sequence"/>
</dbReference>
<evidence type="ECO:0000256" key="3">
    <source>
        <dbReference type="ARBA" id="ARBA00004569"/>
    </source>
</evidence>
<proteinExistence type="inferred from homology"/>
<dbReference type="Pfam" id="PF01602">
    <property type="entry name" value="Adaptin_N"/>
    <property type="match status" value="1"/>
</dbReference>
<dbReference type="VEuPathDB" id="VectorBase:LLOJ005262"/>
<keyword evidence="15" id="KW-1185">Reference proteome</keyword>
<evidence type="ECO:0000256" key="11">
    <source>
        <dbReference type="ARBA" id="ARBA00023136"/>
    </source>
</evidence>
<keyword evidence="7 12" id="KW-0479">Metal-binding</keyword>
<dbReference type="VEuPathDB" id="VectorBase:LLONM1_010405"/>
<dbReference type="InterPro" id="IPR011989">
    <property type="entry name" value="ARM-like"/>
</dbReference>
<evidence type="ECO:0000256" key="4">
    <source>
        <dbReference type="ARBA" id="ARBA00006488"/>
    </source>
</evidence>
<dbReference type="GO" id="GO:0020037">
    <property type="term" value="F:heme binding"/>
    <property type="evidence" value="ECO:0007669"/>
    <property type="project" value="InterPro"/>
</dbReference>
<accession>A0A1B0CKX5</accession>
<dbReference type="EnsemblMetazoa" id="LLOJ005262-RA">
    <property type="protein sequence ID" value="LLOJ005262-PA"/>
    <property type="gene ID" value="LLOJ005262"/>
</dbReference>
<keyword evidence="10 12" id="KW-0408">Iron</keyword>
<keyword evidence="5" id="KW-0813">Transport</keyword>
<dbReference type="EMBL" id="AJWK01016761">
    <property type="status" value="NOT_ANNOTATED_CDS"/>
    <property type="molecule type" value="Genomic_DNA"/>
</dbReference>
<evidence type="ECO:0000256" key="6">
    <source>
        <dbReference type="ARBA" id="ARBA00022617"/>
    </source>
</evidence>
<protein>
    <recommendedName>
        <fullName evidence="13">Cytochrome c domain-containing protein</fullName>
    </recommendedName>
</protein>
<name>A0A1B0CKX5_LUTLO</name>
<dbReference type="GO" id="GO:0009055">
    <property type="term" value="F:electron transfer activity"/>
    <property type="evidence" value="ECO:0007669"/>
    <property type="project" value="InterPro"/>
</dbReference>
<dbReference type="AlphaFoldDB" id="A0A1B0CKX5"/>
<keyword evidence="6 12" id="KW-0349">Heme</keyword>
<dbReference type="InterPro" id="IPR036909">
    <property type="entry name" value="Cyt_c-like_dom_sf"/>
</dbReference>
<dbReference type="PRINTS" id="PR00604">
    <property type="entry name" value="CYTCHRMECIAB"/>
</dbReference>
<dbReference type="Gene3D" id="1.10.760.10">
    <property type="entry name" value="Cytochrome c-like domain"/>
    <property type="match status" value="2"/>
</dbReference>
<dbReference type="PANTHER" id="PTHR22780">
    <property type="entry name" value="ADAPTIN, ALPHA/GAMMA/EPSILON"/>
    <property type="match status" value="1"/>
</dbReference>
<evidence type="ECO:0000256" key="9">
    <source>
        <dbReference type="ARBA" id="ARBA00022982"/>
    </source>
</evidence>
<dbReference type="PROSITE" id="PS51007">
    <property type="entry name" value="CYTC"/>
    <property type="match status" value="2"/>
</dbReference>
<keyword evidence="8" id="KW-0653">Protein transport</keyword>
<dbReference type="GO" id="GO:0046872">
    <property type="term" value="F:metal ion binding"/>
    <property type="evidence" value="ECO:0007669"/>
    <property type="project" value="UniProtKB-KW"/>
</dbReference>
<dbReference type="GO" id="GO:0016192">
    <property type="term" value="P:vesicle-mediated transport"/>
    <property type="evidence" value="ECO:0007669"/>
    <property type="project" value="InterPro"/>
</dbReference>
<dbReference type="SUPFAM" id="SSF48371">
    <property type="entry name" value="ARM repeat"/>
    <property type="match status" value="1"/>
</dbReference>
<dbReference type="InterPro" id="IPR016024">
    <property type="entry name" value="ARM-type_fold"/>
</dbReference>
<comment type="function">
    <text evidence="1">Electron carrier protein. The oxidized form of the cytochrome c heme group can accept an electron from the heme group of the cytochrome c1 subunit of cytochrome reductase. Cytochrome c then transfers this electron to the cytochrome oxidase complex, the final protein carrier in the mitochondrial electron-transport chain.</text>
</comment>
<dbReference type="GO" id="GO:0006886">
    <property type="term" value="P:intracellular protein transport"/>
    <property type="evidence" value="ECO:0007669"/>
    <property type="project" value="InterPro"/>
</dbReference>
<dbReference type="InterPro" id="IPR002553">
    <property type="entry name" value="Clathrin/coatomer_adapt-like_N"/>
</dbReference>
<dbReference type="EMBL" id="AJWK01016760">
    <property type="status" value="NOT_ANNOTATED_CDS"/>
    <property type="molecule type" value="Genomic_DNA"/>
</dbReference>
<comment type="subcellular location">
    <subcellularLocation>
        <location evidence="2">Endomembrane system</location>
    </subcellularLocation>
    <subcellularLocation>
        <location evidence="3">Mitochondrion intermembrane space</location>
    </subcellularLocation>
</comment>
<dbReference type="InterPro" id="IPR002327">
    <property type="entry name" value="Cyt_c_1A/1B"/>
</dbReference>
<dbReference type="VEuPathDB" id="VectorBase:LLONM1_004078"/>
<evidence type="ECO:0000256" key="1">
    <source>
        <dbReference type="ARBA" id="ARBA00002555"/>
    </source>
</evidence>
<dbReference type="SUPFAM" id="SSF46626">
    <property type="entry name" value="Cytochrome c"/>
    <property type="match status" value="2"/>
</dbReference>
<evidence type="ECO:0000313" key="15">
    <source>
        <dbReference type="Proteomes" id="UP000092461"/>
    </source>
</evidence>
<dbReference type="Gene3D" id="1.25.10.10">
    <property type="entry name" value="Leucine-rich Repeat Variant"/>
    <property type="match status" value="1"/>
</dbReference>
<evidence type="ECO:0000256" key="10">
    <source>
        <dbReference type="ARBA" id="ARBA00023004"/>
    </source>
</evidence>
<evidence type="ECO:0000259" key="13">
    <source>
        <dbReference type="PROSITE" id="PS51007"/>
    </source>
</evidence>